<accession>A0A7C4VS37</accession>
<evidence type="ECO:0000256" key="1">
    <source>
        <dbReference type="ARBA" id="ARBA00003640"/>
    </source>
</evidence>
<dbReference type="Pfam" id="PF03750">
    <property type="entry name" value="Csm2_III-A"/>
    <property type="match status" value="1"/>
</dbReference>
<protein>
    <recommendedName>
        <fullName evidence="3">CRISPR system Cms protein Csm2</fullName>
    </recommendedName>
    <alternativeName>
        <fullName evidence="6">CRISPR type III A-associated protein Csm2</fullName>
    </alternativeName>
</protein>
<keyword evidence="4" id="KW-0694">RNA-binding</keyword>
<dbReference type="AlphaFoldDB" id="A0A7C4VS37"/>
<evidence type="ECO:0000256" key="4">
    <source>
        <dbReference type="ARBA" id="ARBA00022884"/>
    </source>
</evidence>
<reference evidence="8" key="1">
    <citation type="journal article" date="2020" name="mSystems">
        <title>Genome- and Community-Level Interaction Insights into Carbon Utilization and Element Cycling Functions of Hydrothermarchaeota in Hydrothermal Sediment.</title>
        <authorList>
            <person name="Zhou Z."/>
            <person name="Liu Y."/>
            <person name="Xu W."/>
            <person name="Pan J."/>
            <person name="Luo Z.H."/>
            <person name="Li M."/>
        </authorList>
    </citation>
    <scope>NUCLEOTIDE SEQUENCE [LARGE SCALE GENOMIC DNA]</scope>
    <source>
        <strain evidence="8">SpSt-477</strain>
    </source>
</reference>
<evidence type="ECO:0000313" key="8">
    <source>
        <dbReference type="EMBL" id="HGU34529.1"/>
    </source>
</evidence>
<gene>
    <name evidence="8" type="primary">csm2</name>
    <name evidence="8" type="ORF">ENS29_17035</name>
</gene>
<dbReference type="CDD" id="cd09647">
    <property type="entry name" value="Csm2_III-A"/>
    <property type="match status" value="1"/>
</dbReference>
<feature type="region of interest" description="Disordered" evidence="7">
    <location>
        <begin position="1"/>
        <end position="31"/>
    </location>
</feature>
<proteinExistence type="inferred from homology"/>
<comment type="caution">
    <text evidence="8">The sequence shown here is derived from an EMBL/GenBank/DDBJ whole genome shotgun (WGS) entry which is preliminary data.</text>
</comment>
<comment type="similarity">
    <text evidence="2">Belongs to the CRISPR-associated Csm2 family.</text>
</comment>
<evidence type="ECO:0000256" key="3">
    <source>
        <dbReference type="ARBA" id="ARBA00016118"/>
    </source>
</evidence>
<dbReference type="InterPro" id="IPR010149">
    <property type="entry name" value="CRISPR-assoc_prot_Csm2_III-A"/>
</dbReference>
<comment type="function">
    <text evidence="1">This subunit may be involved in monitoring complementarity of crRNA and target RNA.</text>
</comment>
<organism evidence="8">
    <name type="scientific">Desulfatirhabdium butyrativorans</name>
    <dbReference type="NCBI Taxonomy" id="340467"/>
    <lineage>
        <taxon>Bacteria</taxon>
        <taxon>Pseudomonadati</taxon>
        <taxon>Thermodesulfobacteriota</taxon>
        <taxon>Desulfobacteria</taxon>
        <taxon>Desulfobacterales</taxon>
        <taxon>Desulfatirhabdiaceae</taxon>
        <taxon>Desulfatirhabdium</taxon>
    </lineage>
</organism>
<dbReference type="NCBIfam" id="TIGR01870">
    <property type="entry name" value="cas_TM1810_Csm2"/>
    <property type="match status" value="1"/>
</dbReference>
<sequence length="162" mass="18080">MMPQPTTNRFNQAAQKTHPGGGNPSHVQQGAPFVKPTDQELKAMLDGQNTKGMVDWAEKIAKKTIEDKFNPLTTSQIRNIYGTVKKLEMAGDHEDVLPKLILLKPKLAYAVGRHNKVKGLEILRDVLGSAIDLVAEKKEPRFQNFCRFFEAILAYHKAEGGK</sequence>
<keyword evidence="5" id="KW-0051">Antiviral defense</keyword>
<evidence type="ECO:0000256" key="2">
    <source>
        <dbReference type="ARBA" id="ARBA00006896"/>
    </source>
</evidence>
<dbReference type="GO" id="GO:0003723">
    <property type="term" value="F:RNA binding"/>
    <property type="evidence" value="ECO:0007669"/>
    <property type="project" value="UniProtKB-KW"/>
</dbReference>
<dbReference type="GO" id="GO:0051607">
    <property type="term" value="P:defense response to virus"/>
    <property type="evidence" value="ECO:0007669"/>
    <property type="project" value="UniProtKB-KW"/>
</dbReference>
<name>A0A7C4VS37_9BACT</name>
<evidence type="ECO:0000256" key="5">
    <source>
        <dbReference type="ARBA" id="ARBA00023118"/>
    </source>
</evidence>
<dbReference type="EMBL" id="DSUH01000387">
    <property type="protein sequence ID" value="HGU34529.1"/>
    <property type="molecule type" value="Genomic_DNA"/>
</dbReference>
<evidence type="ECO:0000256" key="7">
    <source>
        <dbReference type="SAM" id="MobiDB-lite"/>
    </source>
</evidence>
<feature type="compositionally biased region" description="Polar residues" evidence="7">
    <location>
        <begin position="1"/>
        <end position="15"/>
    </location>
</feature>
<evidence type="ECO:0000256" key="6">
    <source>
        <dbReference type="ARBA" id="ARBA00031723"/>
    </source>
</evidence>